<keyword evidence="1" id="KW-0732">Signal</keyword>
<feature type="chain" id="PRO_5007814779" description="DUF4148 domain-containing protein" evidence="1">
    <location>
        <begin position="24"/>
        <end position="102"/>
    </location>
</feature>
<gene>
    <name evidence="2" type="ORF">AYM40_28045</name>
</gene>
<feature type="signal peptide" evidence="1">
    <location>
        <begin position="1"/>
        <end position="23"/>
    </location>
</feature>
<evidence type="ECO:0000313" key="2">
    <source>
        <dbReference type="EMBL" id="ANB76125.1"/>
    </source>
</evidence>
<evidence type="ECO:0000256" key="1">
    <source>
        <dbReference type="SAM" id="SignalP"/>
    </source>
</evidence>
<proteinExistence type="predicted"/>
<keyword evidence="3" id="KW-1185">Reference proteome</keyword>
<dbReference type="OrthoDB" id="9012717at2"/>
<accession>A0A160FSP5</accession>
<evidence type="ECO:0008006" key="4">
    <source>
        <dbReference type="Google" id="ProtNLM"/>
    </source>
</evidence>
<dbReference type="Proteomes" id="UP000076852">
    <property type="component" value="Chromosome 2"/>
</dbReference>
<organism evidence="2 3">
    <name type="scientific">Paraburkholderia phytofirmans OLGA172</name>
    <dbReference type="NCBI Taxonomy" id="1417228"/>
    <lineage>
        <taxon>Bacteria</taxon>
        <taxon>Pseudomonadati</taxon>
        <taxon>Pseudomonadota</taxon>
        <taxon>Betaproteobacteria</taxon>
        <taxon>Burkholderiales</taxon>
        <taxon>Burkholderiaceae</taxon>
        <taxon>Paraburkholderia</taxon>
    </lineage>
</organism>
<dbReference type="KEGG" id="buz:AYM40_28045"/>
<dbReference type="RefSeq" id="WP_063499375.1">
    <property type="nucleotide sequence ID" value="NZ_CP014579.1"/>
</dbReference>
<protein>
    <recommendedName>
        <fullName evidence="4">DUF4148 domain-containing protein</fullName>
    </recommendedName>
</protein>
<name>A0A160FSP5_9BURK</name>
<dbReference type="EMBL" id="CP014579">
    <property type="protein sequence ID" value="ANB76125.1"/>
    <property type="molecule type" value="Genomic_DNA"/>
</dbReference>
<evidence type="ECO:0000313" key="3">
    <source>
        <dbReference type="Proteomes" id="UP000076852"/>
    </source>
</evidence>
<reference evidence="2 3" key="1">
    <citation type="journal article" date="2016" name="Gene">
        <title>PacBio SMRT assembly of a complex multi-replicon genome reveals chlorocatechol degradative operon in a region of genome plasticity.</title>
        <authorList>
            <person name="Ricker N."/>
            <person name="Shen S.Y."/>
            <person name="Goordial J."/>
            <person name="Jin S."/>
            <person name="Fulthorpe R.R."/>
        </authorList>
    </citation>
    <scope>NUCLEOTIDE SEQUENCE [LARGE SCALE GENOMIC DNA]</scope>
    <source>
        <strain evidence="2 3">OLGA172</strain>
    </source>
</reference>
<dbReference type="AlphaFoldDB" id="A0A160FSP5"/>
<sequence length="102" mass="10649">MKLRLLMALASAALFLAPNTAGALDSQQDEAASGRVLMQNANESAQDITDMSFGETGRTMMPAAQPVRNVSYGGVAAGATEAGGRQERPCSSGPHCRIYFGQ</sequence>